<dbReference type="InterPro" id="IPR027477">
    <property type="entry name" value="Succ_DH/fumarate_Rdtase_cat_sf"/>
</dbReference>
<dbReference type="AlphaFoldDB" id="A0A382EAU8"/>
<organism evidence="7">
    <name type="scientific">marine metagenome</name>
    <dbReference type="NCBI Taxonomy" id="408172"/>
    <lineage>
        <taxon>unclassified sequences</taxon>
        <taxon>metagenomes</taxon>
        <taxon>ecological metagenomes</taxon>
    </lineage>
</organism>
<dbReference type="GO" id="GO:0016491">
    <property type="term" value="F:oxidoreductase activity"/>
    <property type="evidence" value="ECO:0007669"/>
    <property type="project" value="UniProtKB-KW"/>
</dbReference>
<dbReference type="PANTHER" id="PTHR43400:SF10">
    <property type="entry name" value="3-OXOSTEROID 1-DEHYDROGENASE"/>
    <property type="match status" value="1"/>
</dbReference>
<dbReference type="SUPFAM" id="SSF56425">
    <property type="entry name" value="Succinate dehydrogenase/fumarate reductase flavoprotein, catalytic domain"/>
    <property type="match status" value="1"/>
</dbReference>
<evidence type="ECO:0000256" key="2">
    <source>
        <dbReference type="ARBA" id="ARBA00022630"/>
    </source>
</evidence>
<dbReference type="SUPFAM" id="SSF51905">
    <property type="entry name" value="FAD/NAD(P)-binding domain"/>
    <property type="match status" value="1"/>
</dbReference>
<proteinExistence type="predicted"/>
<feature type="compositionally biased region" description="Polar residues" evidence="5">
    <location>
        <begin position="1"/>
        <end position="30"/>
    </location>
</feature>
<evidence type="ECO:0000256" key="5">
    <source>
        <dbReference type="SAM" id="MobiDB-lite"/>
    </source>
</evidence>
<dbReference type="InterPro" id="IPR036188">
    <property type="entry name" value="FAD/NAD-bd_sf"/>
</dbReference>
<dbReference type="EMBL" id="UINC01043459">
    <property type="protein sequence ID" value="SVB47529.1"/>
    <property type="molecule type" value="Genomic_DNA"/>
</dbReference>
<dbReference type="InterPro" id="IPR003953">
    <property type="entry name" value="FAD-dep_OxRdtase_2_FAD-bd"/>
</dbReference>
<dbReference type="PANTHER" id="PTHR43400">
    <property type="entry name" value="FUMARATE REDUCTASE"/>
    <property type="match status" value="1"/>
</dbReference>
<keyword evidence="3" id="KW-0274">FAD</keyword>
<name>A0A382EAU8_9ZZZZ</name>
<dbReference type="InterPro" id="IPR050315">
    <property type="entry name" value="FAD-oxidoreductase_2"/>
</dbReference>
<reference evidence="7" key="1">
    <citation type="submission" date="2018-05" db="EMBL/GenBank/DDBJ databases">
        <authorList>
            <person name="Lanie J.A."/>
            <person name="Ng W.-L."/>
            <person name="Kazmierczak K.M."/>
            <person name="Andrzejewski T.M."/>
            <person name="Davidsen T.M."/>
            <person name="Wayne K.J."/>
            <person name="Tettelin H."/>
            <person name="Glass J.I."/>
            <person name="Rusch D."/>
            <person name="Podicherti R."/>
            <person name="Tsui H.-C.T."/>
            <person name="Winkler M.E."/>
        </authorList>
    </citation>
    <scope>NUCLEOTIDE SEQUENCE</scope>
</reference>
<dbReference type="Gene3D" id="3.90.700.10">
    <property type="entry name" value="Succinate dehydrogenase/fumarate reductase flavoprotein, catalytic domain"/>
    <property type="match status" value="1"/>
</dbReference>
<evidence type="ECO:0000259" key="6">
    <source>
        <dbReference type="Pfam" id="PF00890"/>
    </source>
</evidence>
<dbReference type="Gene3D" id="3.50.50.60">
    <property type="entry name" value="FAD/NAD(P)-binding domain"/>
    <property type="match status" value="2"/>
</dbReference>
<feature type="region of interest" description="Disordered" evidence="5">
    <location>
        <begin position="1"/>
        <end position="33"/>
    </location>
</feature>
<evidence type="ECO:0000256" key="3">
    <source>
        <dbReference type="ARBA" id="ARBA00022827"/>
    </source>
</evidence>
<evidence type="ECO:0000313" key="7">
    <source>
        <dbReference type="EMBL" id="SVB47529.1"/>
    </source>
</evidence>
<evidence type="ECO:0000256" key="1">
    <source>
        <dbReference type="ARBA" id="ARBA00001974"/>
    </source>
</evidence>
<keyword evidence="2" id="KW-0285">Flavoprotein</keyword>
<sequence>LVCEKSQQVGGTGATSAGTLWIPGNSQSKSAGYKDSASEAARYLEGLIGEDGDEERRQVYLNDGPKVIDYLIERTDVKFSPCGRHPDYRNNIAGAGLDGRAIVAKQFDGRKLGQDFERVRPPIEEFMLFGGMMVSKEDVACLVNRYKSIMNFTHSASIYIRYLIDLLRHKRGTRLTMGNALTARLFYSLRQQNVPVLFGSPIIELVVEENRVQGAIIKNEQGRQSILARKGVVFATGGFANNPDFRESLMPKPLPPYSMASSFNTGDGLNIGKSAGAGIVVPSHKRSAFWSPVSVTKRRDGSNGLFPHILLDRAKPGLIAVNSEGQRFVNEACSYHDFVEAMYRSHEVVNTMPAWLICDSTFVLKYGIGTIHPGTKKLRKYAEVGYATISNTISDLATSLGINENQLENTVRRNNEFAATGIDSDFGKGDLELNRFNGDADNQPNPCLGYIEKPPFVAVAVWPAEIGCSIGLKTNINGQVLNQDDKEIVGMYACGNDMSSIMAGCYPGPGITLGPAIVFGYRVAMHAAGRAST</sequence>
<feature type="domain" description="FAD-dependent oxidoreductase 2 FAD-binding" evidence="6">
    <location>
        <begin position="2"/>
        <end position="513"/>
    </location>
</feature>
<protein>
    <recommendedName>
        <fullName evidence="6">FAD-dependent oxidoreductase 2 FAD-binding domain-containing protein</fullName>
    </recommendedName>
</protein>
<evidence type="ECO:0000256" key="4">
    <source>
        <dbReference type="ARBA" id="ARBA00023002"/>
    </source>
</evidence>
<dbReference type="GO" id="GO:0008202">
    <property type="term" value="P:steroid metabolic process"/>
    <property type="evidence" value="ECO:0007669"/>
    <property type="project" value="UniProtKB-ARBA"/>
</dbReference>
<dbReference type="Pfam" id="PF00890">
    <property type="entry name" value="FAD_binding_2"/>
    <property type="match status" value="1"/>
</dbReference>
<comment type="cofactor">
    <cofactor evidence="1">
        <name>FAD</name>
        <dbReference type="ChEBI" id="CHEBI:57692"/>
    </cofactor>
</comment>
<accession>A0A382EAU8</accession>
<gene>
    <name evidence="7" type="ORF">METZ01_LOCUS200383</name>
</gene>
<feature type="non-terminal residue" evidence="7">
    <location>
        <position position="1"/>
    </location>
</feature>
<keyword evidence="4" id="KW-0560">Oxidoreductase</keyword>